<evidence type="ECO:0000313" key="1">
    <source>
        <dbReference type="EMBL" id="SVC87229.1"/>
    </source>
</evidence>
<dbReference type="AlphaFoldDB" id="A0A382QNZ0"/>
<accession>A0A382QNZ0</accession>
<gene>
    <name evidence="1" type="ORF">METZ01_LOCUS340083</name>
</gene>
<organism evidence="1">
    <name type="scientific">marine metagenome</name>
    <dbReference type="NCBI Taxonomy" id="408172"/>
    <lineage>
        <taxon>unclassified sequences</taxon>
        <taxon>metagenomes</taxon>
        <taxon>ecological metagenomes</taxon>
    </lineage>
</organism>
<name>A0A382QNZ0_9ZZZZ</name>
<protein>
    <submittedName>
        <fullName evidence="1">Uncharacterized protein</fullName>
    </submittedName>
</protein>
<proteinExistence type="predicted"/>
<reference evidence="1" key="1">
    <citation type="submission" date="2018-05" db="EMBL/GenBank/DDBJ databases">
        <authorList>
            <person name="Lanie J.A."/>
            <person name="Ng W.-L."/>
            <person name="Kazmierczak K.M."/>
            <person name="Andrzejewski T.M."/>
            <person name="Davidsen T.M."/>
            <person name="Wayne K.J."/>
            <person name="Tettelin H."/>
            <person name="Glass J.I."/>
            <person name="Rusch D."/>
            <person name="Podicherti R."/>
            <person name="Tsui H.-C.T."/>
            <person name="Winkler M.E."/>
        </authorList>
    </citation>
    <scope>NUCLEOTIDE SEQUENCE</scope>
</reference>
<feature type="non-terminal residue" evidence="1">
    <location>
        <position position="32"/>
    </location>
</feature>
<sequence length="32" mass="3883">MSKNDFEVSEFEKRHSRVRLEMEKFGIDLLLV</sequence>
<dbReference type="EMBL" id="UINC01115880">
    <property type="protein sequence ID" value="SVC87229.1"/>
    <property type="molecule type" value="Genomic_DNA"/>
</dbReference>